<dbReference type="InterPro" id="IPR001279">
    <property type="entry name" value="Metallo-B-lactamas"/>
</dbReference>
<dbReference type="InterPro" id="IPR036866">
    <property type="entry name" value="RibonucZ/Hydroxyglut_hydro"/>
</dbReference>
<evidence type="ECO:0000313" key="3">
    <source>
        <dbReference type="EMBL" id="XBH03265.1"/>
    </source>
</evidence>
<feature type="domain" description="Metallo-beta-lactamase" evidence="1">
    <location>
        <begin position="28"/>
        <end position="73"/>
    </location>
</feature>
<dbReference type="Gene3D" id="3.60.15.10">
    <property type="entry name" value="Ribonuclease Z/Hydroxyacylglutathione hydrolase-like"/>
    <property type="match status" value="1"/>
</dbReference>
<reference evidence="3" key="1">
    <citation type="submission" date="2024-05" db="EMBL/GenBank/DDBJ databases">
        <title>Planctomycetes of the genus Singulisphaera possess chitinolytic capabilities.</title>
        <authorList>
            <person name="Ivanova A."/>
        </authorList>
    </citation>
    <scope>NUCLEOTIDE SEQUENCE</scope>
    <source>
        <strain evidence="3">Ch08T</strain>
    </source>
</reference>
<dbReference type="PANTHER" id="PTHR46018:SF7">
    <property type="entry name" value="RIBONUCLEASE Z"/>
    <property type="match status" value="1"/>
</dbReference>
<sequence length="347" mass="38667">MPASRTISDIRLVNGSTGDPGLFIDYPGRNDAILFDAGDNAGLGMDRLGDLEAVFITHHHVDHFIGFDRIVRANLDRDKTLQVFGPEGTIAKVYGKIKSYEYPFFPFQKIVIDVHEVLATQIRTARLECTRRFPRPKVHEVNWAEPLIYETDDLKVEAAHVDHTVPCLAFALVEKPGFAPDSTRLAGTSFPRGPWINEALKLLRAGAPLETVLMIKGQARLLGELKDQYFTQSPGSRIAYVTDTAWSEAVRPALLRLAGGANRLYCDAFYAQEQIQQADKHHHMTATQAAEFALAAGVEELILIHFSTRYEGRFDDLVEEARASFSHVTAEIPPVRQKKSTRSANPS</sequence>
<dbReference type="Pfam" id="PF12706">
    <property type="entry name" value="Lactamase_B_2"/>
    <property type="match status" value="1"/>
</dbReference>
<evidence type="ECO:0000259" key="1">
    <source>
        <dbReference type="Pfam" id="PF00753"/>
    </source>
</evidence>
<dbReference type="GO" id="GO:0042781">
    <property type="term" value="F:3'-tRNA processing endoribonuclease activity"/>
    <property type="evidence" value="ECO:0007669"/>
    <property type="project" value="TreeGrafter"/>
</dbReference>
<name>A0AAU7CDL8_9BACT</name>
<evidence type="ECO:0000259" key="2">
    <source>
        <dbReference type="Pfam" id="PF12706"/>
    </source>
</evidence>
<dbReference type="RefSeq" id="WP_406696001.1">
    <property type="nucleotide sequence ID" value="NZ_CP155447.1"/>
</dbReference>
<protein>
    <submittedName>
        <fullName evidence="3">MBL fold metallo-hydrolase</fullName>
    </submittedName>
</protein>
<gene>
    <name evidence="3" type="ORF">V5E97_33900</name>
</gene>
<dbReference type="SUPFAM" id="SSF56281">
    <property type="entry name" value="Metallo-hydrolase/oxidoreductase"/>
    <property type="match status" value="1"/>
</dbReference>
<proteinExistence type="predicted"/>
<accession>A0AAU7CDL8</accession>
<dbReference type="EMBL" id="CP155447">
    <property type="protein sequence ID" value="XBH03265.1"/>
    <property type="molecule type" value="Genomic_DNA"/>
</dbReference>
<dbReference type="PANTHER" id="PTHR46018">
    <property type="entry name" value="ZINC PHOSPHODIESTERASE ELAC PROTEIN 1"/>
    <property type="match status" value="1"/>
</dbReference>
<feature type="domain" description="Metallo-beta-lactamase" evidence="2">
    <location>
        <begin position="232"/>
        <end position="306"/>
    </location>
</feature>
<dbReference type="Pfam" id="PF00753">
    <property type="entry name" value="Lactamase_B"/>
    <property type="match status" value="1"/>
</dbReference>
<dbReference type="AlphaFoldDB" id="A0AAU7CDL8"/>
<organism evidence="3">
    <name type="scientific">Singulisphaera sp. Ch08</name>
    <dbReference type="NCBI Taxonomy" id="3120278"/>
    <lineage>
        <taxon>Bacteria</taxon>
        <taxon>Pseudomonadati</taxon>
        <taxon>Planctomycetota</taxon>
        <taxon>Planctomycetia</taxon>
        <taxon>Isosphaerales</taxon>
        <taxon>Isosphaeraceae</taxon>
        <taxon>Singulisphaera</taxon>
    </lineage>
</organism>